<name>A0ACC0FU89_9ERIC</name>
<protein>
    <submittedName>
        <fullName evidence="1">2-oxoglutarate-dependent dioxygenase AOP1.2</fullName>
    </submittedName>
</protein>
<dbReference type="EMBL" id="CM045770">
    <property type="protein sequence ID" value="KAI7991868.1"/>
    <property type="molecule type" value="Genomic_DNA"/>
</dbReference>
<evidence type="ECO:0000313" key="2">
    <source>
        <dbReference type="Proteomes" id="UP001060215"/>
    </source>
</evidence>
<evidence type="ECO:0000313" key="1">
    <source>
        <dbReference type="EMBL" id="KAI7991868.1"/>
    </source>
</evidence>
<keyword evidence="2" id="KW-1185">Reference proteome</keyword>
<proteinExistence type="predicted"/>
<gene>
    <name evidence="1" type="ORF">LOK49_LG12G02419</name>
</gene>
<organism evidence="1 2">
    <name type="scientific">Camellia lanceoleosa</name>
    <dbReference type="NCBI Taxonomy" id="1840588"/>
    <lineage>
        <taxon>Eukaryota</taxon>
        <taxon>Viridiplantae</taxon>
        <taxon>Streptophyta</taxon>
        <taxon>Embryophyta</taxon>
        <taxon>Tracheophyta</taxon>
        <taxon>Spermatophyta</taxon>
        <taxon>Magnoliopsida</taxon>
        <taxon>eudicotyledons</taxon>
        <taxon>Gunneridae</taxon>
        <taxon>Pentapetalae</taxon>
        <taxon>asterids</taxon>
        <taxon>Ericales</taxon>
        <taxon>Theaceae</taxon>
        <taxon>Camellia</taxon>
    </lineage>
</organism>
<sequence>MIFESFGIEEYYKDKALDENIVGKFRSMKYRLPKENEDPLGLAIHVDKTNITILCQNSVQGLEVLTKEGKWIKLNIPKGALVVIVGDGLQVCASTLLSFRFL</sequence>
<keyword evidence="1" id="KW-0223">Dioxygenase</keyword>
<comment type="caution">
    <text evidence="1">The sequence shown here is derived from an EMBL/GenBank/DDBJ whole genome shotgun (WGS) entry which is preliminary data.</text>
</comment>
<reference evidence="1 2" key="1">
    <citation type="journal article" date="2022" name="Plant J.">
        <title>Chromosome-level genome of Camellia lanceoleosa provides a valuable resource for understanding genome evolution and self-incompatibility.</title>
        <authorList>
            <person name="Gong W."/>
            <person name="Xiao S."/>
            <person name="Wang L."/>
            <person name="Liao Z."/>
            <person name="Chang Y."/>
            <person name="Mo W."/>
            <person name="Hu G."/>
            <person name="Li W."/>
            <person name="Zhao G."/>
            <person name="Zhu H."/>
            <person name="Hu X."/>
            <person name="Ji K."/>
            <person name="Xiang X."/>
            <person name="Song Q."/>
            <person name="Yuan D."/>
            <person name="Jin S."/>
            <person name="Zhang L."/>
        </authorList>
    </citation>
    <scope>NUCLEOTIDE SEQUENCE [LARGE SCALE GENOMIC DNA]</scope>
    <source>
        <strain evidence="1">SQ_2022a</strain>
    </source>
</reference>
<dbReference type="Proteomes" id="UP001060215">
    <property type="component" value="Chromosome 13"/>
</dbReference>
<accession>A0ACC0FU89</accession>
<keyword evidence="1" id="KW-0560">Oxidoreductase</keyword>